<sequence>MNTCPWRNAMSEALNGAIGNLLLDGLLQIKSHSSHGGASISTPLEKHNTRGFEWVKRIDTLIELNAEMKNLTSSGR</sequence>
<keyword evidence="2" id="KW-1185">Reference proteome</keyword>
<comment type="caution">
    <text evidence="1">The sequence shown here is derived from an EMBL/GenBank/DDBJ whole genome shotgun (WGS) entry which is preliminary data.</text>
</comment>
<evidence type="ECO:0000313" key="1">
    <source>
        <dbReference type="EMBL" id="KAK9042387.1"/>
    </source>
</evidence>
<reference evidence="1 2" key="1">
    <citation type="journal article" date="2024" name="G3 (Bethesda)">
        <title>Genome assembly of Hibiscus sabdariffa L. provides insights into metabolisms of medicinal natural products.</title>
        <authorList>
            <person name="Kim T."/>
        </authorList>
    </citation>
    <scope>NUCLEOTIDE SEQUENCE [LARGE SCALE GENOMIC DNA]</scope>
    <source>
        <strain evidence="1">TK-2024</strain>
        <tissue evidence="1">Old leaves</tissue>
    </source>
</reference>
<evidence type="ECO:0000313" key="2">
    <source>
        <dbReference type="Proteomes" id="UP001396334"/>
    </source>
</evidence>
<dbReference type="Proteomes" id="UP001396334">
    <property type="component" value="Unassembled WGS sequence"/>
</dbReference>
<dbReference type="EMBL" id="JBBPBN010000004">
    <property type="protein sequence ID" value="KAK9042387.1"/>
    <property type="molecule type" value="Genomic_DNA"/>
</dbReference>
<accession>A0ABR2TY36</accession>
<organism evidence="1 2">
    <name type="scientific">Hibiscus sabdariffa</name>
    <name type="common">roselle</name>
    <dbReference type="NCBI Taxonomy" id="183260"/>
    <lineage>
        <taxon>Eukaryota</taxon>
        <taxon>Viridiplantae</taxon>
        <taxon>Streptophyta</taxon>
        <taxon>Embryophyta</taxon>
        <taxon>Tracheophyta</taxon>
        <taxon>Spermatophyta</taxon>
        <taxon>Magnoliopsida</taxon>
        <taxon>eudicotyledons</taxon>
        <taxon>Gunneridae</taxon>
        <taxon>Pentapetalae</taxon>
        <taxon>rosids</taxon>
        <taxon>malvids</taxon>
        <taxon>Malvales</taxon>
        <taxon>Malvaceae</taxon>
        <taxon>Malvoideae</taxon>
        <taxon>Hibiscus</taxon>
    </lineage>
</organism>
<proteinExistence type="predicted"/>
<protein>
    <submittedName>
        <fullName evidence="1">Uncharacterized protein</fullName>
    </submittedName>
</protein>
<name>A0ABR2TY36_9ROSI</name>
<gene>
    <name evidence="1" type="ORF">V6N11_017462</name>
</gene>